<keyword evidence="2" id="KW-1003">Cell membrane</keyword>
<keyword evidence="9" id="KW-0560">Oxidoreductase</keyword>
<feature type="transmembrane region" description="Helical" evidence="7">
    <location>
        <begin position="321"/>
        <end position="346"/>
    </location>
</feature>
<feature type="domain" description="Thioredoxin" evidence="8">
    <location>
        <begin position="426"/>
        <end position="565"/>
    </location>
</feature>
<feature type="transmembrane region" description="Helical" evidence="7">
    <location>
        <begin position="414"/>
        <end position="434"/>
    </location>
</feature>
<evidence type="ECO:0000313" key="9">
    <source>
        <dbReference type="EMBL" id="ARJ56903.1"/>
    </source>
</evidence>
<dbReference type="AlphaFoldDB" id="A0A1W6BXT2"/>
<dbReference type="eggNOG" id="COG4232">
    <property type="taxonomic scope" value="Bacteria"/>
</dbReference>
<dbReference type="GO" id="GO:0017004">
    <property type="term" value="P:cytochrome complex assembly"/>
    <property type="evidence" value="ECO:0007669"/>
    <property type="project" value="UniProtKB-KW"/>
</dbReference>
<proteinExistence type="predicted"/>
<dbReference type="EMBL" id="CP020867">
    <property type="protein sequence ID" value="ARJ56903.1"/>
    <property type="molecule type" value="Genomic_DNA"/>
</dbReference>
<evidence type="ECO:0000259" key="8">
    <source>
        <dbReference type="PROSITE" id="PS51352"/>
    </source>
</evidence>
<feature type="transmembrane region" description="Helical" evidence="7">
    <location>
        <begin position="381"/>
        <end position="402"/>
    </location>
</feature>
<dbReference type="PROSITE" id="PS51352">
    <property type="entry name" value="THIOREDOXIN_2"/>
    <property type="match status" value="1"/>
</dbReference>
<feature type="transmembrane region" description="Helical" evidence="7">
    <location>
        <begin position="163"/>
        <end position="196"/>
    </location>
</feature>
<dbReference type="GO" id="GO:0047134">
    <property type="term" value="F:protein-disulfide reductase [NAD(P)H] activity"/>
    <property type="evidence" value="ECO:0007669"/>
    <property type="project" value="UniProtKB-EC"/>
</dbReference>
<dbReference type="RefSeq" id="WP_027306507.1">
    <property type="nucleotide sequence ID" value="NZ_CP020867.1"/>
</dbReference>
<dbReference type="CDD" id="cd02953">
    <property type="entry name" value="DsbDgamma"/>
    <property type="match status" value="1"/>
</dbReference>
<dbReference type="SUPFAM" id="SSF74863">
    <property type="entry name" value="Thiol:disulfide interchange protein DsbD, N-terminal domain (DsbD-alpha)"/>
    <property type="match status" value="1"/>
</dbReference>
<sequence>MRFICLLFFFITLNFAKVLSLDEAFKLNTYSDDKAIFLELKIADEIYLYDDKIKILLNNQDLSPLINHQEPVLKQNERVHYNELKLILPHSLIEQYSKDKNFLEFDYQGCSNEGFCYQPQKVNFKLEKKAGIYTLQMVKKNDVIKTQNSQENIIANFLAKENLIVILLSFFGYGLLLSLTPCSLPMIPILSSLILAKNQNKNSKKYNLFLSFIYVFFMSLAYAIAGVIASYLGTSLQGYLQKTWILVLFALIFIVFALAMFEVINFQLPLKFQNFISQKSNQGKGILSIAMMGFLSALIIGPCIAAPLAGALLYIADSKDILLGATALFIMSFGMGIPLLFVGFGIGFLKPGIWMQKIKFLFGFIMLAMAIWILSRILEARIILCVYGILGVFFSVFMGIFERALSVLEKMKKALLILLLSYSLCLFLGGLFGAKEFLNPLNFSSQIQEKSGLTFITLSNLNELEQEIKQSNQKIMLDFTASWCENCKFLDEITFKDEKVIAELKNYKLIKVDLTQNDENQREIMKKFQVFAPPVLIFLDKDKEMIRFTGFIGAKELLERLVSFH</sequence>
<feature type="transmembrane region" description="Helical" evidence="7">
    <location>
        <begin position="208"/>
        <end position="232"/>
    </location>
</feature>
<protein>
    <submittedName>
        <fullName evidence="9">Thiol:disulfide interchange protein DsbD</fullName>
        <ecNumber evidence="9">1.8.1.8</ecNumber>
    </submittedName>
</protein>
<evidence type="ECO:0000256" key="1">
    <source>
        <dbReference type="ARBA" id="ARBA00004651"/>
    </source>
</evidence>
<dbReference type="InterPro" id="IPR013766">
    <property type="entry name" value="Thioredoxin_domain"/>
</dbReference>
<evidence type="ECO:0000256" key="4">
    <source>
        <dbReference type="ARBA" id="ARBA00022748"/>
    </source>
</evidence>
<gene>
    <name evidence="9" type="primary">dsbD</name>
    <name evidence="9" type="ORF">CCUN_1314</name>
</gene>
<feature type="transmembrane region" description="Helical" evidence="7">
    <location>
        <begin position="244"/>
        <end position="264"/>
    </location>
</feature>
<accession>A0A1W6BXT2</accession>
<dbReference type="GO" id="GO:0005886">
    <property type="term" value="C:plasma membrane"/>
    <property type="evidence" value="ECO:0007669"/>
    <property type="project" value="UniProtKB-SubCell"/>
</dbReference>
<keyword evidence="5 7" id="KW-1133">Transmembrane helix</keyword>
<dbReference type="Gene3D" id="2.60.40.1250">
    <property type="entry name" value="Thiol:disulfide interchange protein DsbD, N-terminal domain"/>
    <property type="match status" value="1"/>
</dbReference>
<dbReference type="InterPro" id="IPR003834">
    <property type="entry name" value="Cyt_c_assmbl_TM_dom"/>
</dbReference>
<feature type="transmembrane region" description="Helical" evidence="7">
    <location>
        <begin position="358"/>
        <end position="375"/>
    </location>
</feature>
<dbReference type="InterPro" id="IPR036249">
    <property type="entry name" value="Thioredoxin-like_sf"/>
</dbReference>
<evidence type="ECO:0000256" key="3">
    <source>
        <dbReference type="ARBA" id="ARBA00022692"/>
    </source>
</evidence>
<evidence type="ECO:0000256" key="6">
    <source>
        <dbReference type="ARBA" id="ARBA00023136"/>
    </source>
</evidence>
<comment type="subcellular location">
    <subcellularLocation>
        <location evidence="1">Cell membrane</location>
        <topology evidence="1">Multi-pass membrane protein</topology>
    </subcellularLocation>
</comment>
<feature type="transmembrane region" description="Helical" evidence="7">
    <location>
        <begin position="285"/>
        <end position="315"/>
    </location>
</feature>
<keyword evidence="3 7" id="KW-0812">Transmembrane</keyword>
<dbReference type="STRING" id="1121267.CCUN_1314"/>
<dbReference type="NCBIfam" id="NF001419">
    <property type="entry name" value="PRK00293.1"/>
    <property type="match status" value="1"/>
</dbReference>
<evidence type="ECO:0000313" key="10">
    <source>
        <dbReference type="Proteomes" id="UP000192902"/>
    </source>
</evidence>
<dbReference type="KEGG" id="ccun:CCUN_1314"/>
<dbReference type="InterPro" id="IPR012336">
    <property type="entry name" value="Thioredoxin-like_fold"/>
</dbReference>
<dbReference type="PANTHER" id="PTHR32234:SF0">
    <property type="entry name" value="THIOL:DISULFIDE INTERCHANGE PROTEIN DSBD"/>
    <property type="match status" value="1"/>
</dbReference>
<dbReference type="OrthoDB" id="9811036at2"/>
<dbReference type="Gene3D" id="3.40.30.10">
    <property type="entry name" value="Glutaredoxin"/>
    <property type="match status" value="1"/>
</dbReference>
<dbReference type="InterPro" id="IPR036929">
    <property type="entry name" value="DsbDN_sf"/>
</dbReference>
<organism evidence="9 10">
    <name type="scientific">Campylobacter cuniculorum DSM 23162 = LMG 24588</name>
    <dbReference type="NCBI Taxonomy" id="1121267"/>
    <lineage>
        <taxon>Bacteria</taxon>
        <taxon>Pseudomonadati</taxon>
        <taxon>Campylobacterota</taxon>
        <taxon>Epsilonproteobacteria</taxon>
        <taxon>Campylobacterales</taxon>
        <taxon>Campylobacteraceae</taxon>
        <taxon>Campylobacter</taxon>
    </lineage>
</organism>
<keyword evidence="4" id="KW-0201">Cytochrome c-type biogenesis</keyword>
<dbReference type="Pfam" id="PF11412">
    <property type="entry name" value="DsbD_N"/>
    <property type="match status" value="1"/>
</dbReference>
<keyword evidence="6 7" id="KW-0472">Membrane</keyword>
<evidence type="ECO:0000256" key="2">
    <source>
        <dbReference type="ARBA" id="ARBA00022475"/>
    </source>
</evidence>
<name>A0A1W6BXT2_9BACT</name>
<evidence type="ECO:0000256" key="5">
    <source>
        <dbReference type="ARBA" id="ARBA00022989"/>
    </source>
</evidence>
<dbReference type="InterPro" id="IPR035671">
    <property type="entry name" value="DsbD_gamma"/>
</dbReference>
<dbReference type="Pfam" id="PF13098">
    <property type="entry name" value="Thioredoxin_2"/>
    <property type="match status" value="1"/>
</dbReference>
<dbReference type="PANTHER" id="PTHR32234">
    <property type="entry name" value="THIOL:DISULFIDE INTERCHANGE PROTEIN DSBD"/>
    <property type="match status" value="1"/>
</dbReference>
<dbReference type="Pfam" id="PF02683">
    <property type="entry name" value="DsbD_TM"/>
    <property type="match status" value="1"/>
</dbReference>
<dbReference type="SUPFAM" id="SSF52833">
    <property type="entry name" value="Thioredoxin-like"/>
    <property type="match status" value="1"/>
</dbReference>
<dbReference type="InterPro" id="IPR028250">
    <property type="entry name" value="DsbDN"/>
</dbReference>
<dbReference type="Proteomes" id="UP000192902">
    <property type="component" value="Chromosome"/>
</dbReference>
<evidence type="ECO:0000256" key="7">
    <source>
        <dbReference type="SAM" id="Phobius"/>
    </source>
</evidence>
<dbReference type="GO" id="GO:0045454">
    <property type="term" value="P:cell redox homeostasis"/>
    <property type="evidence" value="ECO:0007669"/>
    <property type="project" value="TreeGrafter"/>
</dbReference>
<dbReference type="EC" id="1.8.1.8" evidence="9"/>
<reference evidence="9 10" key="1">
    <citation type="submission" date="2017-04" db="EMBL/GenBank/DDBJ databases">
        <title>Complete genome sequence of the Campylobacter cuniculorum type strain LMG24588.</title>
        <authorList>
            <person name="Miller W.G."/>
            <person name="Yee E."/>
            <person name="Revez J."/>
            <person name="Bono J.L."/>
            <person name="Rossi M."/>
        </authorList>
    </citation>
    <scope>NUCLEOTIDE SEQUENCE [LARGE SCALE GENOMIC DNA]</scope>
    <source>
        <strain evidence="9 10">LMG 24588</strain>
    </source>
</reference>